<dbReference type="Gene3D" id="1.25.10.10">
    <property type="entry name" value="Leucine-rich Repeat Variant"/>
    <property type="match status" value="1"/>
</dbReference>
<dbReference type="Pfam" id="PF08324">
    <property type="entry name" value="PUL"/>
    <property type="match status" value="1"/>
</dbReference>
<dbReference type="SMART" id="SM01179">
    <property type="entry name" value="DUF862"/>
    <property type="match status" value="1"/>
</dbReference>
<dbReference type="STRING" id="27342.A0A0H2SJI3"/>
<dbReference type="Gene3D" id="3.40.30.10">
    <property type="entry name" value="Glutaredoxin"/>
    <property type="match status" value="1"/>
</dbReference>
<dbReference type="Gene3D" id="3.90.1720.30">
    <property type="entry name" value="PPPDE domains"/>
    <property type="match status" value="1"/>
</dbReference>
<dbReference type="PROSITE" id="PS51396">
    <property type="entry name" value="PUL"/>
    <property type="match status" value="1"/>
</dbReference>
<keyword evidence="3" id="KW-0378">Hydrolase</keyword>
<dbReference type="PROSITE" id="PS51858">
    <property type="entry name" value="PPPDE"/>
    <property type="match status" value="1"/>
</dbReference>
<proteinExistence type="inferred from homology"/>
<dbReference type="GO" id="GO:0006508">
    <property type="term" value="P:proteolysis"/>
    <property type="evidence" value="ECO:0007669"/>
    <property type="project" value="UniProtKB-KW"/>
</dbReference>
<gene>
    <name evidence="7" type="ORF">SCHPADRAFT_868335</name>
</gene>
<keyword evidence="8" id="KW-1185">Reference proteome</keyword>
<sequence>MPAPVQLYVYDLSNGLAKQLSLQLTGKQIDGIWHTSVVVFGKEIFYGQGISITSPGQSHHGRPLQAIDMGETALDEETFNEYLEEMRQVYTADKYHLLDNNCNSFTNDCMGFLTGGSIPSWIKDLPADFLSTPFGAALRPTIDNMFRGPAQGGSSAPSSAQPLASSLLQSVAQNATGVQGSTSSYLPTPAATPSPPLAASSSIAGPIQICSNTQHFNNLLSTHKAVIAFFTSHTCPPCRIIEPVFERLASEKASAGVAFAKIDLGSAYGGGQIASVYGVRVTPTFLFFMGGKKTHELKGADAGELKAQVDLLTYQAFPPHPHASLPLRATRSISLEPILFTQSVNFEAVRSRLFSFIDLSALSDERKKSIENSITSTIIPYLKNKADEREGKGKGVNTSISSGAVCEAWRIASKDLIDNLQVKDIFPLADLLRLTLLDNPVAQWCSTTAAASGTSPPHAILERVASALRNEQQIPKPVLLTTLRMAANMFTQTVLARTILVTRSNGHHTSLTTLAISCLLHDDSLVRTAAASLVFNMAAFYQAPRMEALRSGRRGEAEEEGDGEWEVELLSAVLEAIKMEESNEDVLHRLVASLAFLLHLSPFYETQLKPMLEVLEARSTLLAKLEGVEGGFTVSKKEARALLEEVGTKLCG</sequence>
<dbReference type="InterPro" id="IPR011989">
    <property type="entry name" value="ARM-like"/>
</dbReference>
<dbReference type="InterPro" id="IPR013766">
    <property type="entry name" value="Thioredoxin_domain"/>
</dbReference>
<evidence type="ECO:0000256" key="3">
    <source>
        <dbReference type="ARBA" id="ARBA00022801"/>
    </source>
</evidence>
<dbReference type="OrthoDB" id="21221at2759"/>
<dbReference type="InParanoid" id="A0A0H2SJI3"/>
<dbReference type="InterPro" id="IPR013535">
    <property type="entry name" value="PUL_dom"/>
</dbReference>
<dbReference type="PANTHER" id="PTHR12378">
    <property type="entry name" value="DESUMOYLATING ISOPEPTIDASE"/>
    <property type="match status" value="1"/>
</dbReference>
<dbReference type="GO" id="GO:0008233">
    <property type="term" value="F:peptidase activity"/>
    <property type="evidence" value="ECO:0007669"/>
    <property type="project" value="UniProtKB-KW"/>
</dbReference>
<evidence type="ECO:0000259" key="6">
    <source>
        <dbReference type="PROSITE" id="PS51858"/>
    </source>
</evidence>
<dbReference type="SUPFAM" id="SSF52833">
    <property type="entry name" value="Thioredoxin-like"/>
    <property type="match status" value="1"/>
</dbReference>
<dbReference type="GO" id="GO:0070646">
    <property type="term" value="P:protein modification by small protein removal"/>
    <property type="evidence" value="ECO:0007669"/>
    <property type="project" value="TreeGrafter"/>
</dbReference>
<accession>A0A0H2SJI3</accession>
<name>A0A0H2SJI3_9AGAM</name>
<dbReference type="AlphaFoldDB" id="A0A0H2SJI3"/>
<dbReference type="Proteomes" id="UP000053477">
    <property type="component" value="Unassembled WGS sequence"/>
</dbReference>
<dbReference type="Pfam" id="PF05903">
    <property type="entry name" value="Peptidase_C97"/>
    <property type="match status" value="1"/>
</dbReference>
<dbReference type="EMBL" id="KQ085906">
    <property type="protein sequence ID" value="KLO17281.1"/>
    <property type="molecule type" value="Genomic_DNA"/>
</dbReference>
<evidence type="ECO:0000313" key="7">
    <source>
        <dbReference type="EMBL" id="KLO17281.1"/>
    </source>
</evidence>
<organism evidence="7 8">
    <name type="scientific">Schizopora paradoxa</name>
    <dbReference type="NCBI Taxonomy" id="27342"/>
    <lineage>
        <taxon>Eukaryota</taxon>
        <taxon>Fungi</taxon>
        <taxon>Dikarya</taxon>
        <taxon>Basidiomycota</taxon>
        <taxon>Agaricomycotina</taxon>
        <taxon>Agaricomycetes</taxon>
        <taxon>Hymenochaetales</taxon>
        <taxon>Schizoporaceae</taxon>
        <taxon>Schizopora</taxon>
    </lineage>
</organism>
<dbReference type="InterPro" id="IPR017937">
    <property type="entry name" value="Thioredoxin_CS"/>
</dbReference>
<keyword evidence="2" id="KW-0645">Protease</keyword>
<reference evidence="7 8" key="1">
    <citation type="submission" date="2015-04" db="EMBL/GenBank/DDBJ databases">
        <title>Complete genome sequence of Schizopora paradoxa KUC8140, a cosmopolitan wood degrader in East Asia.</title>
        <authorList>
            <consortium name="DOE Joint Genome Institute"/>
            <person name="Min B."/>
            <person name="Park H."/>
            <person name="Jang Y."/>
            <person name="Kim J.-J."/>
            <person name="Kim K.H."/>
            <person name="Pangilinan J."/>
            <person name="Lipzen A."/>
            <person name="Riley R."/>
            <person name="Grigoriev I.V."/>
            <person name="Spatafora J.W."/>
            <person name="Choi I.-G."/>
        </authorList>
    </citation>
    <scope>NUCLEOTIDE SEQUENCE [LARGE SCALE GENOMIC DNA]</scope>
    <source>
        <strain evidence="7 8">KUC8140</strain>
    </source>
</reference>
<evidence type="ECO:0000256" key="2">
    <source>
        <dbReference type="ARBA" id="ARBA00022670"/>
    </source>
</evidence>
<dbReference type="InterPro" id="IPR008580">
    <property type="entry name" value="PPPDE_dom"/>
</dbReference>
<dbReference type="InterPro" id="IPR036249">
    <property type="entry name" value="Thioredoxin-like_sf"/>
</dbReference>
<dbReference type="InterPro" id="IPR042266">
    <property type="entry name" value="PPPDE_sf"/>
</dbReference>
<dbReference type="PROSITE" id="PS00194">
    <property type="entry name" value="THIOREDOXIN_1"/>
    <property type="match status" value="1"/>
</dbReference>
<evidence type="ECO:0000259" key="5">
    <source>
        <dbReference type="PROSITE" id="PS51396"/>
    </source>
</evidence>
<feature type="domain" description="PUL" evidence="5">
    <location>
        <begin position="331"/>
        <end position="649"/>
    </location>
</feature>
<dbReference type="PANTHER" id="PTHR12378:SF7">
    <property type="entry name" value="DESUMOYLATING ISOPEPTIDASE 1"/>
    <property type="match status" value="1"/>
</dbReference>
<feature type="domain" description="PPPDE" evidence="6">
    <location>
        <begin position="3"/>
        <end position="143"/>
    </location>
</feature>
<dbReference type="PROSITE" id="PS51352">
    <property type="entry name" value="THIOREDOXIN_2"/>
    <property type="match status" value="1"/>
</dbReference>
<evidence type="ECO:0000259" key="4">
    <source>
        <dbReference type="PROSITE" id="PS51352"/>
    </source>
</evidence>
<evidence type="ECO:0000313" key="8">
    <source>
        <dbReference type="Proteomes" id="UP000053477"/>
    </source>
</evidence>
<evidence type="ECO:0000256" key="1">
    <source>
        <dbReference type="ARBA" id="ARBA00008140"/>
    </source>
</evidence>
<dbReference type="Pfam" id="PF00085">
    <property type="entry name" value="Thioredoxin"/>
    <property type="match status" value="1"/>
</dbReference>
<protein>
    <submittedName>
        <fullName evidence="7">DUF862-domain-containing protein</fullName>
    </submittedName>
</protein>
<comment type="similarity">
    <text evidence="1">Belongs to the DeSI family.</text>
</comment>
<dbReference type="CDD" id="cd02947">
    <property type="entry name" value="TRX_family"/>
    <property type="match status" value="1"/>
</dbReference>
<feature type="domain" description="Thioredoxin" evidence="4">
    <location>
        <begin position="188"/>
        <end position="335"/>
    </location>
</feature>